<feature type="compositionally biased region" description="Acidic residues" evidence="1">
    <location>
        <begin position="157"/>
        <end position="166"/>
    </location>
</feature>
<dbReference type="Proteomes" id="UP001172082">
    <property type="component" value="Unassembled WGS sequence"/>
</dbReference>
<organism evidence="2 3">
    <name type="scientific">Splendidivirga corallicola</name>
    <dbReference type="NCBI Taxonomy" id="3051826"/>
    <lineage>
        <taxon>Bacteria</taxon>
        <taxon>Pseudomonadati</taxon>
        <taxon>Bacteroidota</taxon>
        <taxon>Cytophagia</taxon>
        <taxon>Cytophagales</taxon>
        <taxon>Splendidivirgaceae</taxon>
        <taxon>Splendidivirga</taxon>
    </lineage>
</organism>
<proteinExistence type="predicted"/>
<feature type="compositionally biased region" description="Basic residues" evidence="1">
    <location>
        <begin position="182"/>
        <end position="192"/>
    </location>
</feature>
<feature type="compositionally biased region" description="Acidic residues" evidence="1">
    <location>
        <begin position="196"/>
        <end position="208"/>
    </location>
</feature>
<dbReference type="EMBL" id="JAUJEA010000008">
    <property type="protein sequence ID" value="MDN5203828.1"/>
    <property type="molecule type" value="Genomic_DNA"/>
</dbReference>
<feature type="region of interest" description="Disordered" evidence="1">
    <location>
        <begin position="147"/>
        <end position="219"/>
    </location>
</feature>
<evidence type="ECO:0000313" key="2">
    <source>
        <dbReference type="EMBL" id="MDN5203828.1"/>
    </source>
</evidence>
<comment type="caution">
    <text evidence="2">The sequence shown here is derived from an EMBL/GenBank/DDBJ whole genome shotgun (WGS) entry which is preliminary data.</text>
</comment>
<reference evidence="2" key="1">
    <citation type="submission" date="2023-06" db="EMBL/GenBank/DDBJ databases">
        <title>Genomic of Parafulvivirga corallium.</title>
        <authorList>
            <person name="Wang G."/>
        </authorList>
    </citation>
    <scope>NUCLEOTIDE SEQUENCE</scope>
    <source>
        <strain evidence="2">BMA10</strain>
    </source>
</reference>
<gene>
    <name evidence="2" type="ORF">QQ008_20725</name>
</gene>
<protein>
    <submittedName>
        <fullName evidence="2">Uncharacterized protein</fullName>
    </submittedName>
</protein>
<accession>A0ABT8KUL9</accession>
<dbReference type="RefSeq" id="WP_346753851.1">
    <property type="nucleotide sequence ID" value="NZ_JAUJEA010000008.1"/>
</dbReference>
<evidence type="ECO:0000256" key="1">
    <source>
        <dbReference type="SAM" id="MobiDB-lite"/>
    </source>
</evidence>
<sequence>MKSFSHYTIIVGLLCLASCAPQRICPAYQSFYILDEKEESKHFSLFNQDSLPRDHLAVNKGKFGIMKEDPYLKKLNKWRTVQMEVIMPTLDKELDSVLIAQEIYDRADTTLTLEKKETPQTIRRRDRYNEDQRQYMMLFGDKLFKPQEQQETLDPNKEEDSEDQLDGEEKPKKKGFFNFLKKDKKKKKKRKKDKEEELDIQEEFEDNTETISDTSMNIP</sequence>
<keyword evidence="3" id="KW-1185">Reference proteome</keyword>
<feature type="compositionally biased region" description="Polar residues" evidence="1">
    <location>
        <begin position="209"/>
        <end position="219"/>
    </location>
</feature>
<evidence type="ECO:0000313" key="3">
    <source>
        <dbReference type="Proteomes" id="UP001172082"/>
    </source>
</evidence>
<name>A0ABT8KUL9_9BACT</name>